<sequence>MAQQALTFVSTLVDVDNIARISCTGTTCVRCYGTFQQSQAGHELVLSDQASAASSVFAALTQLVSDIIMIYRSYQLWEKNIWIIALPVLSLIGTTIVGLWYSEVILEIAASASGPVSRSIALNILAQKLLALVNILSAVTTVLTTVLIVSRIWWITRGIQDTLGSRATRRYHRIIRMILESGLVFSVTLIVSAVFLFSPSTWDLSAPVADIAASLAVIAPTLIVIRVGLGGDKDQTTLDHSRVLRRIPPVSPAPAGNLYDALPELEVGTGFQDGAEAAIQERLMETPSA</sequence>
<feature type="transmembrane region" description="Helical" evidence="1">
    <location>
        <begin position="81"/>
        <end position="101"/>
    </location>
</feature>
<evidence type="ECO:0000256" key="1">
    <source>
        <dbReference type="SAM" id="Phobius"/>
    </source>
</evidence>
<gene>
    <name evidence="2" type="ORF">JAAARDRAFT_206414</name>
</gene>
<dbReference type="OrthoDB" id="3226582at2759"/>
<feature type="transmembrane region" description="Helical" evidence="1">
    <location>
        <begin position="174"/>
        <end position="198"/>
    </location>
</feature>
<reference evidence="3" key="1">
    <citation type="journal article" date="2014" name="Proc. Natl. Acad. Sci. U.S.A.">
        <title>Extensive sampling of basidiomycete genomes demonstrates inadequacy of the white-rot/brown-rot paradigm for wood decay fungi.</title>
        <authorList>
            <person name="Riley R."/>
            <person name="Salamov A.A."/>
            <person name="Brown D.W."/>
            <person name="Nagy L.G."/>
            <person name="Floudas D."/>
            <person name="Held B.W."/>
            <person name="Levasseur A."/>
            <person name="Lombard V."/>
            <person name="Morin E."/>
            <person name="Otillar R."/>
            <person name="Lindquist E.A."/>
            <person name="Sun H."/>
            <person name="LaButti K.M."/>
            <person name="Schmutz J."/>
            <person name="Jabbour D."/>
            <person name="Luo H."/>
            <person name="Baker S.E."/>
            <person name="Pisabarro A.G."/>
            <person name="Walton J.D."/>
            <person name="Blanchette R.A."/>
            <person name="Henrissat B."/>
            <person name="Martin F."/>
            <person name="Cullen D."/>
            <person name="Hibbett D.S."/>
            <person name="Grigoriev I.V."/>
        </authorList>
    </citation>
    <scope>NUCLEOTIDE SEQUENCE [LARGE SCALE GENOMIC DNA]</scope>
    <source>
        <strain evidence="3">MUCL 33604</strain>
    </source>
</reference>
<keyword evidence="3" id="KW-1185">Reference proteome</keyword>
<dbReference type="HOGENOM" id="CLU_044614_2_1_1"/>
<name>A0A067PXA5_9AGAM</name>
<evidence type="ECO:0000313" key="2">
    <source>
        <dbReference type="EMBL" id="KDQ58505.1"/>
    </source>
</evidence>
<dbReference type="EMBL" id="KL197717">
    <property type="protein sequence ID" value="KDQ58505.1"/>
    <property type="molecule type" value="Genomic_DNA"/>
</dbReference>
<keyword evidence="1" id="KW-1133">Transmembrane helix</keyword>
<keyword evidence="1" id="KW-0472">Membrane</keyword>
<dbReference type="AlphaFoldDB" id="A0A067PXA5"/>
<protein>
    <submittedName>
        <fullName evidence="2">Uncharacterized protein</fullName>
    </submittedName>
</protein>
<feature type="transmembrane region" description="Helical" evidence="1">
    <location>
        <begin position="129"/>
        <end position="154"/>
    </location>
</feature>
<organism evidence="2 3">
    <name type="scientific">Jaapia argillacea MUCL 33604</name>
    <dbReference type="NCBI Taxonomy" id="933084"/>
    <lineage>
        <taxon>Eukaryota</taxon>
        <taxon>Fungi</taxon>
        <taxon>Dikarya</taxon>
        <taxon>Basidiomycota</taxon>
        <taxon>Agaricomycotina</taxon>
        <taxon>Agaricomycetes</taxon>
        <taxon>Agaricomycetidae</taxon>
        <taxon>Jaapiales</taxon>
        <taxon>Jaapiaceae</taxon>
        <taxon>Jaapia</taxon>
    </lineage>
</organism>
<keyword evidence="1" id="KW-0812">Transmembrane</keyword>
<accession>A0A067PXA5</accession>
<feature type="transmembrane region" description="Helical" evidence="1">
    <location>
        <begin position="204"/>
        <end position="225"/>
    </location>
</feature>
<evidence type="ECO:0000313" key="3">
    <source>
        <dbReference type="Proteomes" id="UP000027265"/>
    </source>
</evidence>
<proteinExistence type="predicted"/>
<dbReference type="Proteomes" id="UP000027265">
    <property type="component" value="Unassembled WGS sequence"/>
</dbReference>
<dbReference type="InParanoid" id="A0A067PXA5"/>